<dbReference type="AlphaFoldDB" id="F0FB54"/>
<gene>
    <name evidence="3" type="ORF">HMPREF9141_2821</name>
</gene>
<feature type="transmembrane region" description="Helical" evidence="2">
    <location>
        <begin position="6"/>
        <end position="26"/>
    </location>
</feature>
<reference evidence="3 4" key="1">
    <citation type="submission" date="2011-01" db="EMBL/GenBank/DDBJ databases">
        <authorList>
            <person name="Muzny D."/>
            <person name="Qin X."/>
            <person name="Deng J."/>
            <person name="Jiang H."/>
            <person name="Liu Y."/>
            <person name="Qu J."/>
            <person name="Song X.-Z."/>
            <person name="Zhang L."/>
            <person name="Thornton R."/>
            <person name="Coyle M."/>
            <person name="Francisco L."/>
            <person name="Jackson L."/>
            <person name="Javaid M."/>
            <person name="Korchina V."/>
            <person name="Kovar C."/>
            <person name="Mata R."/>
            <person name="Mathew T."/>
            <person name="Ngo R."/>
            <person name="Nguyen L."/>
            <person name="Nguyen N."/>
            <person name="Okwuonu G."/>
            <person name="Ongeri F."/>
            <person name="Pham C."/>
            <person name="Simmons D."/>
            <person name="Wilczek-Boney K."/>
            <person name="Hale W."/>
            <person name="Jakkamsetti A."/>
            <person name="Pham P."/>
            <person name="Ruth R."/>
            <person name="San Lucas F."/>
            <person name="Warren J."/>
            <person name="Zhang J."/>
            <person name="Zhao Z."/>
            <person name="Zhou C."/>
            <person name="Zhu D."/>
            <person name="Lee S."/>
            <person name="Bess C."/>
            <person name="Blankenburg K."/>
            <person name="Forbes L."/>
            <person name="Fu Q."/>
            <person name="Gubbala S."/>
            <person name="Hirani K."/>
            <person name="Jayaseelan J.C."/>
            <person name="Lara F."/>
            <person name="Munidasa M."/>
            <person name="Palculict T."/>
            <person name="Patil S."/>
            <person name="Pu L.-L."/>
            <person name="Saada N."/>
            <person name="Tang L."/>
            <person name="Weissenberger G."/>
            <person name="Zhu Y."/>
            <person name="Hemphill L."/>
            <person name="Shang Y."/>
            <person name="Youmans B."/>
            <person name="Ayvaz T."/>
            <person name="Ross M."/>
            <person name="Santibanez J."/>
            <person name="Aqrawi P."/>
            <person name="Gross S."/>
            <person name="Joshi V."/>
            <person name="Fowler G."/>
            <person name="Nazareth L."/>
            <person name="Reid J."/>
            <person name="Worley K."/>
            <person name="Petrosino J."/>
            <person name="Highlander S."/>
            <person name="Gibbs R."/>
        </authorList>
    </citation>
    <scope>NUCLEOTIDE SEQUENCE [LARGE SCALE GENOMIC DNA]</scope>
    <source>
        <strain evidence="3 4">DSM 16608</strain>
    </source>
</reference>
<evidence type="ECO:0000256" key="2">
    <source>
        <dbReference type="SAM" id="Phobius"/>
    </source>
</evidence>
<feature type="compositionally biased region" description="Basic residues" evidence="1">
    <location>
        <begin position="118"/>
        <end position="133"/>
    </location>
</feature>
<feature type="region of interest" description="Disordered" evidence="1">
    <location>
        <begin position="105"/>
        <end position="186"/>
    </location>
</feature>
<dbReference type="STRING" id="888743.HMPREF9141_2821"/>
<organism evidence="3 4">
    <name type="scientific">Prevotella multiformis DSM 16608</name>
    <dbReference type="NCBI Taxonomy" id="888743"/>
    <lineage>
        <taxon>Bacteria</taxon>
        <taxon>Pseudomonadati</taxon>
        <taxon>Bacteroidota</taxon>
        <taxon>Bacteroidia</taxon>
        <taxon>Bacteroidales</taxon>
        <taxon>Prevotellaceae</taxon>
        <taxon>Prevotella</taxon>
    </lineage>
</organism>
<keyword evidence="4" id="KW-1185">Reference proteome</keyword>
<dbReference type="HOGENOM" id="CLU_1460056_0_0_10"/>
<protein>
    <submittedName>
        <fullName evidence="3">Uncharacterized protein</fullName>
    </submittedName>
</protein>
<feature type="compositionally biased region" description="Polar residues" evidence="1">
    <location>
        <begin position="173"/>
        <end position="186"/>
    </location>
</feature>
<keyword evidence="2" id="KW-0812">Transmembrane</keyword>
<accession>F0FB54</accession>
<keyword evidence="2" id="KW-0472">Membrane</keyword>
<proteinExistence type="predicted"/>
<evidence type="ECO:0000313" key="3">
    <source>
        <dbReference type="EMBL" id="EGC18622.1"/>
    </source>
</evidence>
<evidence type="ECO:0000313" key="4">
    <source>
        <dbReference type="Proteomes" id="UP000005697"/>
    </source>
</evidence>
<dbReference type="RefSeq" id="WP_007369059.1">
    <property type="nucleotide sequence ID" value="NZ_GL872284.1"/>
</dbReference>
<dbReference type="EMBL" id="AEWX01000049">
    <property type="protein sequence ID" value="EGC18622.1"/>
    <property type="molecule type" value="Genomic_DNA"/>
</dbReference>
<keyword evidence="2" id="KW-1133">Transmembrane helix</keyword>
<dbReference type="eggNOG" id="ENOG502ZR27">
    <property type="taxonomic scope" value="Bacteria"/>
</dbReference>
<dbReference type="OrthoDB" id="1072944at2"/>
<evidence type="ECO:0000256" key="1">
    <source>
        <dbReference type="SAM" id="MobiDB-lite"/>
    </source>
</evidence>
<dbReference type="Proteomes" id="UP000005697">
    <property type="component" value="Unassembled WGS sequence"/>
</dbReference>
<comment type="caution">
    <text evidence="3">The sequence shown here is derived from an EMBL/GenBank/DDBJ whole genome shotgun (WGS) entry which is preliminary data.</text>
</comment>
<name>F0FB54_9BACT</name>
<sequence length="186" mass="20558">MAETIFQILQWAVPSGGIGAAIAWIANRRLRTVEEKKKVEDTYKQMYDMVSAELVGLQKQNRMNYEKIEGLRNESDKTRRALNRLSRAVEAIQLCPHRAACPVSSELSLDEETDGRKAQRTKYGRIGRQRVGNHQRDTDAAAEGTDVGSEPDAQAGLVEPAASRRRILGASGTGESESTTKASSRR</sequence>